<reference evidence="7" key="1">
    <citation type="submission" date="2020-08" db="EMBL/GenBank/DDBJ databases">
        <authorList>
            <person name="Liu C."/>
            <person name="Sun Q."/>
        </authorList>
    </citation>
    <scope>NUCLEOTIDE SEQUENCE</scope>
    <source>
        <strain evidence="7">BX16</strain>
    </source>
</reference>
<dbReference type="Proteomes" id="UP000644115">
    <property type="component" value="Unassembled WGS sequence"/>
</dbReference>
<keyword evidence="3" id="KW-0731">Sigma factor</keyword>
<evidence type="ECO:0000256" key="1">
    <source>
        <dbReference type="ARBA" id="ARBA00010641"/>
    </source>
</evidence>
<dbReference type="Pfam" id="PF04542">
    <property type="entry name" value="Sigma70_r2"/>
    <property type="match status" value="1"/>
</dbReference>
<feature type="domain" description="RNA polymerase sigma-70 region 2" evidence="6">
    <location>
        <begin position="19"/>
        <end position="80"/>
    </location>
</feature>
<proteinExistence type="inferred from homology"/>
<keyword evidence="4" id="KW-0238">DNA-binding</keyword>
<dbReference type="InterPro" id="IPR013325">
    <property type="entry name" value="RNA_pol_sigma_r2"/>
</dbReference>
<evidence type="ECO:0000256" key="4">
    <source>
        <dbReference type="ARBA" id="ARBA00023125"/>
    </source>
</evidence>
<name>A0A923NB86_9FIRM</name>
<dbReference type="GO" id="GO:0006352">
    <property type="term" value="P:DNA-templated transcription initiation"/>
    <property type="evidence" value="ECO:0007669"/>
    <property type="project" value="InterPro"/>
</dbReference>
<dbReference type="GO" id="GO:0016987">
    <property type="term" value="F:sigma factor activity"/>
    <property type="evidence" value="ECO:0007669"/>
    <property type="project" value="UniProtKB-KW"/>
</dbReference>
<comment type="similarity">
    <text evidence="1">Belongs to the sigma-70 factor family. ECF subfamily.</text>
</comment>
<dbReference type="InterPro" id="IPR013324">
    <property type="entry name" value="RNA_pol_sigma_r3/r4-like"/>
</dbReference>
<dbReference type="InterPro" id="IPR014284">
    <property type="entry name" value="RNA_pol_sigma-70_dom"/>
</dbReference>
<dbReference type="EMBL" id="JACRWC010000038">
    <property type="protein sequence ID" value="MBC5998864.1"/>
    <property type="molecule type" value="Genomic_DNA"/>
</dbReference>
<dbReference type="PANTHER" id="PTHR43133">
    <property type="entry name" value="RNA POLYMERASE ECF-TYPE SIGMA FACTO"/>
    <property type="match status" value="1"/>
</dbReference>
<keyword evidence="5" id="KW-0804">Transcription</keyword>
<organism evidence="7 8">
    <name type="scientific">Lentihominibacter faecis</name>
    <dbReference type="NCBI Taxonomy" id="2764712"/>
    <lineage>
        <taxon>Bacteria</taxon>
        <taxon>Bacillati</taxon>
        <taxon>Bacillota</taxon>
        <taxon>Clostridia</taxon>
        <taxon>Peptostreptococcales</taxon>
        <taxon>Anaerovoracaceae</taxon>
        <taxon>Lentihominibacter</taxon>
    </lineage>
</organism>
<dbReference type="SUPFAM" id="SSF88659">
    <property type="entry name" value="Sigma3 and sigma4 domains of RNA polymerase sigma factors"/>
    <property type="match status" value="1"/>
</dbReference>
<comment type="caution">
    <text evidence="7">The sequence shown here is derived from an EMBL/GenBank/DDBJ whole genome shotgun (WGS) entry which is preliminary data.</text>
</comment>
<evidence type="ECO:0000259" key="6">
    <source>
        <dbReference type="Pfam" id="PF04542"/>
    </source>
</evidence>
<dbReference type="SUPFAM" id="SSF88946">
    <property type="entry name" value="Sigma2 domain of RNA polymerase sigma factors"/>
    <property type="match status" value="1"/>
</dbReference>
<dbReference type="PANTHER" id="PTHR43133:SF8">
    <property type="entry name" value="RNA POLYMERASE SIGMA FACTOR HI_1459-RELATED"/>
    <property type="match status" value="1"/>
</dbReference>
<protein>
    <submittedName>
        <fullName evidence="7">RNA polymerase sigma factor</fullName>
    </submittedName>
</protein>
<accession>A0A923NB86</accession>
<evidence type="ECO:0000313" key="8">
    <source>
        <dbReference type="Proteomes" id="UP000644115"/>
    </source>
</evidence>
<evidence type="ECO:0000256" key="3">
    <source>
        <dbReference type="ARBA" id="ARBA00023082"/>
    </source>
</evidence>
<dbReference type="AlphaFoldDB" id="A0A923NB86"/>
<evidence type="ECO:0000256" key="5">
    <source>
        <dbReference type="ARBA" id="ARBA00023163"/>
    </source>
</evidence>
<dbReference type="Gene3D" id="1.10.10.10">
    <property type="entry name" value="Winged helix-like DNA-binding domain superfamily/Winged helix DNA-binding domain"/>
    <property type="match status" value="1"/>
</dbReference>
<dbReference type="GO" id="GO:0003677">
    <property type="term" value="F:DNA binding"/>
    <property type="evidence" value="ECO:0007669"/>
    <property type="project" value="UniProtKB-KW"/>
</dbReference>
<evidence type="ECO:0000313" key="7">
    <source>
        <dbReference type="EMBL" id="MBC5998864.1"/>
    </source>
</evidence>
<dbReference type="InterPro" id="IPR039425">
    <property type="entry name" value="RNA_pol_sigma-70-like"/>
</dbReference>
<evidence type="ECO:0000256" key="2">
    <source>
        <dbReference type="ARBA" id="ARBA00023015"/>
    </source>
</evidence>
<dbReference type="Gene3D" id="1.10.1740.10">
    <property type="match status" value="1"/>
</dbReference>
<sequence length="178" mass="21050">MNGKEKKEFYLEYIYSLRMDVYRIIKSVIGDANVTEELTQIVLEKAWRSIESVRDKSKAKEWLKAITRNVLRDHFRREKRESGNWANEDPSAVITIKMADYLEPDPLSIALEREAQSQALEAVSCLAERDRELIWKHLIQEIQLKDIAHEKGLKPANMRRIYAISLRNLKRVYQEKFE</sequence>
<keyword evidence="8" id="KW-1185">Reference proteome</keyword>
<gene>
    <name evidence="7" type="ORF">H8876_02435</name>
</gene>
<dbReference type="RefSeq" id="WP_177265444.1">
    <property type="nucleotide sequence ID" value="NZ_JACRWC010000038.1"/>
</dbReference>
<dbReference type="NCBIfam" id="TIGR02937">
    <property type="entry name" value="sigma70-ECF"/>
    <property type="match status" value="1"/>
</dbReference>
<dbReference type="InterPro" id="IPR007627">
    <property type="entry name" value="RNA_pol_sigma70_r2"/>
</dbReference>
<keyword evidence="2" id="KW-0805">Transcription regulation</keyword>
<dbReference type="InterPro" id="IPR036388">
    <property type="entry name" value="WH-like_DNA-bd_sf"/>
</dbReference>